<dbReference type="Proteomes" id="UP000184172">
    <property type="component" value="Unassembled WGS sequence"/>
</dbReference>
<dbReference type="PROSITE" id="PS50109">
    <property type="entry name" value="HIS_KIN"/>
    <property type="match status" value="1"/>
</dbReference>
<evidence type="ECO:0000256" key="9">
    <source>
        <dbReference type="PROSITE-ProRule" id="PRU00339"/>
    </source>
</evidence>
<dbReference type="InterPro" id="IPR050482">
    <property type="entry name" value="Sensor_HK_TwoCompSys"/>
</dbReference>
<reference evidence="15" key="1">
    <citation type="submission" date="2016-11" db="EMBL/GenBank/DDBJ databases">
        <authorList>
            <person name="Varghese N."/>
            <person name="Submissions S."/>
        </authorList>
    </citation>
    <scope>NUCLEOTIDE SEQUENCE [LARGE SCALE GENOMIC DNA]</scope>
    <source>
        <strain evidence="15">DSM 26349</strain>
    </source>
</reference>
<dbReference type="PANTHER" id="PTHR24421:SF10">
    <property type="entry name" value="NITRATE_NITRITE SENSOR PROTEIN NARQ"/>
    <property type="match status" value="1"/>
</dbReference>
<keyword evidence="11" id="KW-0812">Transmembrane</keyword>
<keyword evidence="3" id="KW-0597">Phosphoprotein</keyword>
<dbReference type="PANTHER" id="PTHR24421">
    <property type="entry name" value="NITRATE/NITRITE SENSOR PROTEIN NARX-RELATED"/>
    <property type="match status" value="1"/>
</dbReference>
<keyword evidence="11" id="KW-0472">Membrane</keyword>
<dbReference type="Pfam" id="PF13424">
    <property type="entry name" value="TPR_12"/>
    <property type="match status" value="2"/>
</dbReference>
<dbReference type="Pfam" id="PF02518">
    <property type="entry name" value="HATPase_c"/>
    <property type="match status" value="1"/>
</dbReference>
<evidence type="ECO:0000256" key="8">
    <source>
        <dbReference type="ARBA" id="ARBA00023012"/>
    </source>
</evidence>
<dbReference type="PROSITE" id="PS50005">
    <property type="entry name" value="TPR"/>
    <property type="match status" value="2"/>
</dbReference>
<keyword evidence="15" id="KW-1185">Reference proteome</keyword>
<keyword evidence="11" id="KW-1133">Transmembrane helix</keyword>
<dbReference type="Pfam" id="PF13181">
    <property type="entry name" value="TPR_8"/>
    <property type="match status" value="1"/>
</dbReference>
<dbReference type="InterPro" id="IPR005467">
    <property type="entry name" value="His_kinase_dom"/>
</dbReference>
<comment type="catalytic activity">
    <reaction evidence="1">
        <text>ATP + protein L-histidine = ADP + protein N-phospho-L-histidine.</text>
        <dbReference type="EC" id="2.7.13.3"/>
    </reaction>
</comment>
<feature type="transmembrane region" description="Helical" evidence="11">
    <location>
        <begin position="402"/>
        <end position="422"/>
    </location>
</feature>
<dbReference type="GO" id="GO:0000155">
    <property type="term" value="F:phosphorelay sensor kinase activity"/>
    <property type="evidence" value="ECO:0007669"/>
    <property type="project" value="InterPro"/>
</dbReference>
<feature type="coiled-coil region" evidence="10">
    <location>
        <begin position="367"/>
        <end position="401"/>
    </location>
</feature>
<dbReference type="CDD" id="cd16917">
    <property type="entry name" value="HATPase_UhpB-NarQ-NarX-like"/>
    <property type="match status" value="1"/>
</dbReference>
<dbReference type="OrthoDB" id="9778366at2"/>
<dbReference type="InterPro" id="IPR019734">
    <property type="entry name" value="TPR_rpt"/>
</dbReference>
<evidence type="ECO:0000256" key="4">
    <source>
        <dbReference type="ARBA" id="ARBA00022679"/>
    </source>
</evidence>
<feature type="chain" id="PRO_5009916427" description="histidine kinase" evidence="12">
    <location>
        <begin position="24"/>
        <end position="664"/>
    </location>
</feature>
<protein>
    <recommendedName>
        <fullName evidence="2">histidine kinase</fullName>
        <ecNumber evidence="2">2.7.13.3</ecNumber>
    </recommendedName>
</protein>
<dbReference type="AlphaFoldDB" id="A0A1M6CLN2"/>
<dbReference type="RefSeq" id="WP_073215161.1">
    <property type="nucleotide sequence ID" value="NZ_FNNS01000005.1"/>
</dbReference>
<dbReference type="GO" id="GO:0016020">
    <property type="term" value="C:membrane"/>
    <property type="evidence" value="ECO:0007669"/>
    <property type="project" value="InterPro"/>
</dbReference>
<dbReference type="Gene3D" id="3.30.565.10">
    <property type="entry name" value="Histidine kinase-like ATPase, C-terminal domain"/>
    <property type="match status" value="1"/>
</dbReference>
<accession>A0A1M6CLN2</accession>
<dbReference type="Gene3D" id="1.25.40.10">
    <property type="entry name" value="Tetratricopeptide repeat domain"/>
    <property type="match status" value="2"/>
</dbReference>
<evidence type="ECO:0000256" key="7">
    <source>
        <dbReference type="ARBA" id="ARBA00022840"/>
    </source>
</evidence>
<evidence type="ECO:0000259" key="13">
    <source>
        <dbReference type="PROSITE" id="PS50109"/>
    </source>
</evidence>
<dbReference type="Pfam" id="PF07730">
    <property type="entry name" value="HisKA_3"/>
    <property type="match status" value="1"/>
</dbReference>
<evidence type="ECO:0000313" key="15">
    <source>
        <dbReference type="Proteomes" id="UP000184172"/>
    </source>
</evidence>
<keyword evidence="6 14" id="KW-0418">Kinase</keyword>
<evidence type="ECO:0000256" key="3">
    <source>
        <dbReference type="ARBA" id="ARBA00022553"/>
    </source>
</evidence>
<evidence type="ECO:0000313" key="14">
    <source>
        <dbReference type="EMBL" id="SHI61945.1"/>
    </source>
</evidence>
<organism evidence="14 15">
    <name type="scientific">Aequorivita viscosa</name>
    <dbReference type="NCBI Taxonomy" id="797419"/>
    <lineage>
        <taxon>Bacteria</taxon>
        <taxon>Pseudomonadati</taxon>
        <taxon>Bacteroidota</taxon>
        <taxon>Flavobacteriia</taxon>
        <taxon>Flavobacteriales</taxon>
        <taxon>Flavobacteriaceae</taxon>
        <taxon>Aequorivita</taxon>
    </lineage>
</organism>
<keyword evidence="8" id="KW-0902">Two-component regulatory system</keyword>
<dbReference type="InterPro" id="IPR011712">
    <property type="entry name" value="Sig_transdc_His_kin_sub3_dim/P"/>
</dbReference>
<keyword evidence="4" id="KW-0808">Transferase</keyword>
<keyword evidence="5" id="KW-0547">Nucleotide-binding</keyword>
<evidence type="ECO:0000256" key="6">
    <source>
        <dbReference type="ARBA" id="ARBA00022777"/>
    </source>
</evidence>
<dbReference type="STRING" id="797419.SAMN05216556_10518"/>
<dbReference type="InterPro" id="IPR011990">
    <property type="entry name" value="TPR-like_helical_dom_sf"/>
</dbReference>
<evidence type="ECO:0000256" key="2">
    <source>
        <dbReference type="ARBA" id="ARBA00012438"/>
    </source>
</evidence>
<name>A0A1M6CLN2_9FLAO</name>
<dbReference type="InterPro" id="IPR003594">
    <property type="entry name" value="HATPase_dom"/>
</dbReference>
<evidence type="ECO:0000256" key="5">
    <source>
        <dbReference type="ARBA" id="ARBA00022741"/>
    </source>
</evidence>
<evidence type="ECO:0000256" key="12">
    <source>
        <dbReference type="SAM" id="SignalP"/>
    </source>
</evidence>
<feature type="repeat" description="TPR" evidence="9">
    <location>
        <begin position="163"/>
        <end position="196"/>
    </location>
</feature>
<dbReference type="EMBL" id="FQYV01000004">
    <property type="protein sequence ID" value="SHI61945.1"/>
    <property type="molecule type" value="Genomic_DNA"/>
</dbReference>
<dbReference type="GO" id="GO:0005524">
    <property type="term" value="F:ATP binding"/>
    <property type="evidence" value="ECO:0007669"/>
    <property type="project" value="UniProtKB-KW"/>
</dbReference>
<keyword evidence="7" id="KW-0067">ATP-binding</keyword>
<keyword evidence="9" id="KW-0802">TPR repeat</keyword>
<proteinExistence type="predicted"/>
<feature type="repeat" description="TPR" evidence="9">
    <location>
        <begin position="123"/>
        <end position="156"/>
    </location>
</feature>
<dbReference type="InterPro" id="IPR036890">
    <property type="entry name" value="HATPase_C_sf"/>
</dbReference>
<keyword evidence="12" id="KW-0732">Signal</keyword>
<feature type="domain" description="Histidine kinase" evidence="13">
    <location>
        <begin position="461"/>
        <end position="664"/>
    </location>
</feature>
<evidence type="ECO:0000256" key="11">
    <source>
        <dbReference type="SAM" id="Phobius"/>
    </source>
</evidence>
<dbReference type="EC" id="2.7.13.3" evidence="2"/>
<keyword evidence="10" id="KW-0175">Coiled coil</keyword>
<dbReference type="Gene3D" id="1.20.5.1930">
    <property type="match status" value="1"/>
</dbReference>
<evidence type="ECO:0000256" key="10">
    <source>
        <dbReference type="SAM" id="Coils"/>
    </source>
</evidence>
<feature type="signal peptide" evidence="12">
    <location>
        <begin position="1"/>
        <end position="23"/>
    </location>
</feature>
<dbReference type="SUPFAM" id="SSF55874">
    <property type="entry name" value="ATPase domain of HSP90 chaperone/DNA topoisomerase II/histidine kinase"/>
    <property type="match status" value="1"/>
</dbReference>
<dbReference type="SUPFAM" id="SSF48452">
    <property type="entry name" value="TPR-like"/>
    <property type="match status" value="2"/>
</dbReference>
<gene>
    <name evidence="14" type="ORF">SAMN04487908_10418</name>
</gene>
<sequence>MYLKHKRLFIIFLLVSVSLCSQSAQKKIDSLMQVAEVSNDSVRLRIYNKVSFYYIFNNPEKARDLLLKGIEQAKTKKVSFSEAELVNTYGIYNDVSGKSDSAKYYFEKALALSEAHNYRIITVMIINNLGMFHWNKGNYQVALDYFFQALEINKENSVDSGDGTYFNNIGLIYQEMGQSDKALEYHKKALEVRERYNNKSEIATSLSNIAIVLKAQGNYVESEQNFKRAIEMAKAENELGKYYDALDGLGDTYLEQNQPQLAIPLLEELLEGRNENNIDRRSNLNTISNLIRAFNATGNLTTALKYVEKGNAFLNEFPDKKTATIEFYQHASETYFRLNNPENGAAYLQQALLMKEDIFSNENADAIANLETKFKVAEKERDLAETRANLAESELENEQKNIFIFGMIALAIVLTLLGYLFYNQQKLKNSQLRKESELRSALAKIETQNQLQEQRLRISRDLHDNIGSQLTFIISSIDNLKFGLKDADASIKGKLKYISNFTSQTIYELRDTIWAMNKTDISVEDLQARISNFIEKAKIASDVNFQFNVANSVLQEAQFNSVQGMNIYRIIQEAVNNALKYSDATQVSVEISKLSDSNSEDSCKEKEKKFSNKVEIRDNGKGFNMDEICFGNGLQNIKKRATDLGGKVKITSEVGKGTMVQLLF</sequence>
<evidence type="ECO:0000256" key="1">
    <source>
        <dbReference type="ARBA" id="ARBA00000085"/>
    </source>
</evidence>
<dbReference type="SMART" id="SM00028">
    <property type="entry name" value="TPR"/>
    <property type="match status" value="6"/>
</dbReference>
<dbReference type="GO" id="GO:0046983">
    <property type="term" value="F:protein dimerization activity"/>
    <property type="evidence" value="ECO:0007669"/>
    <property type="project" value="InterPro"/>
</dbReference>